<evidence type="ECO:0000313" key="2">
    <source>
        <dbReference type="Proteomes" id="UP000054844"/>
    </source>
</evidence>
<dbReference type="AlphaFoldDB" id="A0A1S8D184"/>
<protein>
    <submittedName>
        <fullName evidence="1">Uncharacterized protein</fullName>
    </submittedName>
</protein>
<name>A0A1S8D184_9PROT</name>
<organism evidence="1 2">
    <name type="scientific">Roseomonas mucosa</name>
    <dbReference type="NCBI Taxonomy" id="207340"/>
    <lineage>
        <taxon>Bacteria</taxon>
        <taxon>Pseudomonadati</taxon>
        <taxon>Pseudomonadota</taxon>
        <taxon>Alphaproteobacteria</taxon>
        <taxon>Acetobacterales</taxon>
        <taxon>Roseomonadaceae</taxon>
        <taxon>Roseomonas</taxon>
    </lineage>
</organism>
<dbReference type="Proteomes" id="UP000054844">
    <property type="component" value="Unassembled WGS sequence"/>
</dbReference>
<evidence type="ECO:0000313" key="1">
    <source>
        <dbReference type="EMBL" id="ONH81195.1"/>
    </source>
</evidence>
<accession>A0A1S8D184</accession>
<proteinExistence type="predicted"/>
<gene>
    <name evidence="1" type="ORF">APZ41_021190</name>
</gene>
<reference evidence="1" key="1">
    <citation type="submission" date="2016-12" db="EMBL/GenBank/DDBJ databases">
        <title>Draft genome sequence of Roseomonas mucosa strain AU37, isolated from a peripheral intravenous catheter.</title>
        <authorList>
            <person name="Choudhury M.A."/>
            <person name="Sidjabat H.E."/>
            <person name="Wailan A.M."/>
            <person name="Zhang L."/>
            <person name="Marsh N.M."/>
            <person name="Rickard C.M."/>
            <person name="Davies M."/>
            <person name="Mcmillan D.J."/>
        </authorList>
    </citation>
    <scope>NUCLEOTIDE SEQUENCE [LARGE SCALE GENOMIC DNA]</scope>
    <source>
        <strain evidence="1">AU37</strain>
    </source>
</reference>
<dbReference type="OrthoDB" id="7266513at2"/>
<sequence>MRRLLGQQMNEWDPRTLALTEAAHGLLKAVTGHVETHEASQAGGGRRARGKAQPEFVRSLTALTGSVLRRWGGTSPGFAKVRTAKEAVKETGHKFRQFEGALEGLVTSALCHRQPGIRYGRDSGGLAARQHYMGAASRLWPAPALLRLAEEHGISPANVKQHFGVRLASVVPKAAAEDGPLLRLRGVAERHGAIPETLPYDPQKPAFAAILAGIERHNERAAVTPITGCSVVPRWRRTFVLNTDLGGRWSALGGVLGYQSANEATRLQMTIDGEAVAEVDLSSSHLTLLHHLLGLPRPAGDLYDIPGVSRDAAKAFTVITLGNGAPPAKRWPPKTLSDSPALAQEDYGAVREAVCARYPFLAEPWRAVASLSDLAEPKRLLLSKLNGMESSIITDAVEAVWAAGEVQGRRWLALPMHDGVVVPESAVASTVEAFRAAAPCDVRLKVSWANGRVEVVSAAGAAEGA</sequence>
<keyword evidence="2" id="KW-1185">Reference proteome</keyword>
<comment type="caution">
    <text evidence="1">The sequence shown here is derived from an EMBL/GenBank/DDBJ whole genome shotgun (WGS) entry which is preliminary data.</text>
</comment>
<dbReference type="EMBL" id="LLWF02000165">
    <property type="protein sequence ID" value="ONH81195.1"/>
    <property type="molecule type" value="Genomic_DNA"/>
</dbReference>